<reference evidence="2" key="2">
    <citation type="submission" date="2015-02" db="UniProtKB">
        <authorList>
            <consortium name="EnsemblMetazoa"/>
        </authorList>
    </citation>
    <scope>IDENTIFICATION</scope>
</reference>
<proteinExistence type="predicted"/>
<dbReference type="EMBL" id="JH432107">
    <property type="status" value="NOT_ANNOTATED_CDS"/>
    <property type="molecule type" value="Genomic_DNA"/>
</dbReference>
<protein>
    <submittedName>
        <fullName evidence="2">Uncharacterized protein</fullName>
    </submittedName>
</protein>
<feature type="region of interest" description="Disordered" evidence="1">
    <location>
        <begin position="112"/>
        <end position="143"/>
    </location>
</feature>
<organism evidence="2 3">
    <name type="scientific">Strigamia maritima</name>
    <name type="common">European centipede</name>
    <name type="synonym">Geophilus maritimus</name>
    <dbReference type="NCBI Taxonomy" id="126957"/>
    <lineage>
        <taxon>Eukaryota</taxon>
        <taxon>Metazoa</taxon>
        <taxon>Ecdysozoa</taxon>
        <taxon>Arthropoda</taxon>
        <taxon>Myriapoda</taxon>
        <taxon>Chilopoda</taxon>
        <taxon>Pleurostigmophora</taxon>
        <taxon>Geophilomorpha</taxon>
        <taxon>Linotaeniidae</taxon>
        <taxon>Strigamia</taxon>
    </lineage>
</organism>
<dbReference type="AlphaFoldDB" id="T1JP86"/>
<dbReference type="HOGENOM" id="CLU_1157705_0_0_1"/>
<keyword evidence="3" id="KW-1185">Reference proteome</keyword>
<evidence type="ECO:0000313" key="3">
    <source>
        <dbReference type="Proteomes" id="UP000014500"/>
    </source>
</evidence>
<evidence type="ECO:0000256" key="1">
    <source>
        <dbReference type="SAM" id="MobiDB-lite"/>
    </source>
</evidence>
<name>T1JP86_STRMM</name>
<evidence type="ECO:0000313" key="2">
    <source>
        <dbReference type="EnsemblMetazoa" id="SMAR015662-PA"/>
    </source>
</evidence>
<dbReference type="EnsemblMetazoa" id="SMAR015662-RA">
    <property type="protein sequence ID" value="SMAR015662-PA"/>
    <property type="gene ID" value="SMAR015662"/>
</dbReference>
<feature type="compositionally biased region" description="Low complexity" evidence="1">
    <location>
        <begin position="126"/>
        <end position="137"/>
    </location>
</feature>
<reference evidence="3" key="1">
    <citation type="submission" date="2011-05" db="EMBL/GenBank/DDBJ databases">
        <authorList>
            <person name="Richards S.R."/>
            <person name="Qu J."/>
            <person name="Jiang H."/>
            <person name="Jhangiani S.N."/>
            <person name="Agravi P."/>
            <person name="Goodspeed R."/>
            <person name="Gross S."/>
            <person name="Mandapat C."/>
            <person name="Jackson L."/>
            <person name="Mathew T."/>
            <person name="Pu L."/>
            <person name="Thornton R."/>
            <person name="Saada N."/>
            <person name="Wilczek-Boney K.B."/>
            <person name="Lee S."/>
            <person name="Kovar C."/>
            <person name="Wu Y."/>
            <person name="Scherer S.E."/>
            <person name="Worley K.C."/>
            <person name="Muzny D.M."/>
            <person name="Gibbs R."/>
        </authorList>
    </citation>
    <scope>NUCLEOTIDE SEQUENCE</scope>
    <source>
        <strain evidence="3">Brora</strain>
    </source>
</reference>
<dbReference type="Proteomes" id="UP000014500">
    <property type="component" value="Unassembled WGS sequence"/>
</dbReference>
<accession>T1JP86</accession>
<sequence length="240" mass="27631">MPRKLDFVKSVTCLGESKQKIQLRCMQSQDSVAAAACPFLRNLSHQSSVPTVTKLRFKEEFNSRQAQSCLNPDSVKDLKEVTFQSAPSKRDLYIWDSSRVKSLLTHTSWDQEKNDSITSLGKPEGSNLSSTTSMSSNPRYRRTPSQFNVLDDSNVAWHPNLQIAYNYFEDHGTHNKKLEDPSKQKLVNKRVRNLQYNHHHWKSSVFEDPRDKDSKNLSCVDSWSIVRNPITGLQVKYNRI</sequence>